<evidence type="ECO:0000313" key="2">
    <source>
        <dbReference type="Proteomes" id="UP001187192"/>
    </source>
</evidence>
<dbReference type="Proteomes" id="UP001187192">
    <property type="component" value="Unassembled WGS sequence"/>
</dbReference>
<proteinExistence type="predicted"/>
<evidence type="ECO:0000313" key="1">
    <source>
        <dbReference type="EMBL" id="GMN59541.1"/>
    </source>
</evidence>
<protein>
    <submittedName>
        <fullName evidence="1">Uncharacterized protein</fullName>
    </submittedName>
</protein>
<dbReference type="AlphaFoldDB" id="A0AA88J238"/>
<keyword evidence="2" id="KW-1185">Reference proteome</keyword>
<sequence>MGDQGDREQIAAAQRQIEESVEGIGANDLVAGC</sequence>
<organism evidence="1 2">
    <name type="scientific">Ficus carica</name>
    <name type="common">Common fig</name>
    <dbReference type="NCBI Taxonomy" id="3494"/>
    <lineage>
        <taxon>Eukaryota</taxon>
        <taxon>Viridiplantae</taxon>
        <taxon>Streptophyta</taxon>
        <taxon>Embryophyta</taxon>
        <taxon>Tracheophyta</taxon>
        <taxon>Spermatophyta</taxon>
        <taxon>Magnoliopsida</taxon>
        <taxon>eudicotyledons</taxon>
        <taxon>Gunneridae</taxon>
        <taxon>Pentapetalae</taxon>
        <taxon>rosids</taxon>
        <taxon>fabids</taxon>
        <taxon>Rosales</taxon>
        <taxon>Moraceae</taxon>
        <taxon>Ficeae</taxon>
        <taxon>Ficus</taxon>
    </lineage>
</organism>
<accession>A0AA88J238</accession>
<comment type="caution">
    <text evidence="1">The sequence shown here is derived from an EMBL/GenBank/DDBJ whole genome shotgun (WGS) entry which is preliminary data.</text>
</comment>
<reference evidence="1" key="1">
    <citation type="submission" date="2023-07" db="EMBL/GenBank/DDBJ databases">
        <title>draft genome sequence of fig (Ficus carica).</title>
        <authorList>
            <person name="Takahashi T."/>
            <person name="Nishimura K."/>
        </authorList>
    </citation>
    <scope>NUCLEOTIDE SEQUENCE</scope>
</reference>
<dbReference type="EMBL" id="BTGU01000088">
    <property type="protein sequence ID" value="GMN59541.1"/>
    <property type="molecule type" value="Genomic_DNA"/>
</dbReference>
<name>A0AA88J238_FICCA</name>
<gene>
    <name evidence="1" type="ORF">TIFTF001_028636</name>
</gene>